<comment type="caution">
    <text evidence="3">The sequence shown here is derived from an EMBL/GenBank/DDBJ whole genome shotgun (WGS) entry which is preliminary data.</text>
</comment>
<accession>A0A846ZA96</accession>
<gene>
    <name evidence="3" type="ORF">HGB48_27540</name>
</gene>
<dbReference type="PRINTS" id="PR01438">
    <property type="entry name" value="UNVRSLSTRESS"/>
</dbReference>
<evidence type="ECO:0000259" key="2">
    <source>
        <dbReference type="Pfam" id="PF00582"/>
    </source>
</evidence>
<feature type="domain" description="UspA" evidence="2">
    <location>
        <begin position="2"/>
        <end position="139"/>
    </location>
</feature>
<dbReference type="PANTHER" id="PTHR46268">
    <property type="entry name" value="STRESS RESPONSE PROTEIN NHAX"/>
    <property type="match status" value="1"/>
</dbReference>
<protein>
    <submittedName>
        <fullName evidence="3">Universal stress protein</fullName>
    </submittedName>
</protein>
<proteinExistence type="inferred from homology"/>
<name>A0A846ZA96_9ACTN</name>
<evidence type="ECO:0000256" key="1">
    <source>
        <dbReference type="ARBA" id="ARBA00008791"/>
    </source>
</evidence>
<dbReference type="InterPro" id="IPR006015">
    <property type="entry name" value="Universal_stress_UspA"/>
</dbReference>
<dbReference type="PANTHER" id="PTHR46268:SF6">
    <property type="entry name" value="UNIVERSAL STRESS PROTEIN UP12"/>
    <property type="match status" value="1"/>
</dbReference>
<sequence>MNTIIVGVDGSEPSLLAVDWAAAEAARRDAPLHLVHAVPPWLLDVPDDPDAAEMRKRILDGGREIVDTGVARARARVPGLEVTGEQAGGQPARALIERAAGAVLLVTGSRGKGGLTGLALGSVAMQTASHAPCPAVVVRANGRTAYGEIVVGVDGSRANEAAVGFAFEEASLRGARLRALLAWSHPASTGPGDMQPLVYDRDIVEAEEKRVLAESLAGWRAKYPDVEVVPEAVRGRAVRALAEASVHADLLVVGSRGRGGFTGLLLGSVGHAMLHRAHCPVAVIRPDPPASADGSR</sequence>
<dbReference type="RefSeq" id="WP_067634866.1">
    <property type="nucleotide sequence ID" value="NZ_JAAXPI010000055.1"/>
</dbReference>
<keyword evidence="4" id="KW-1185">Reference proteome</keyword>
<reference evidence="3 4" key="1">
    <citation type="submission" date="2020-04" db="EMBL/GenBank/DDBJ databases">
        <title>MicrobeNet Type strains.</title>
        <authorList>
            <person name="Nicholson A.C."/>
        </authorList>
    </citation>
    <scope>NUCLEOTIDE SEQUENCE [LARGE SCALE GENOMIC DNA]</scope>
    <source>
        <strain evidence="3 4">ATCC BAA-277</strain>
    </source>
</reference>
<dbReference type="AlphaFoldDB" id="A0A846ZA96"/>
<dbReference type="InterPro" id="IPR014729">
    <property type="entry name" value="Rossmann-like_a/b/a_fold"/>
</dbReference>
<dbReference type="Pfam" id="PF00582">
    <property type="entry name" value="Usp"/>
    <property type="match status" value="2"/>
</dbReference>
<feature type="domain" description="UspA" evidence="2">
    <location>
        <begin position="146"/>
        <end position="285"/>
    </location>
</feature>
<dbReference type="Proteomes" id="UP000579250">
    <property type="component" value="Unassembled WGS sequence"/>
</dbReference>
<dbReference type="Gene3D" id="3.40.50.620">
    <property type="entry name" value="HUPs"/>
    <property type="match status" value="2"/>
</dbReference>
<comment type="similarity">
    <text evidence="1">Belongs to the universal stress protein A family.</text>
</comment>
<evidence type="ECO:0000313" key="3">
    <source>
        <dbReference type="EMBL" id="NKZ07455.1"/>
    </source>
</evidence>
<dbReference type="SUPFAM" id="SSF52402">
    <property type="entry name" value="Adenine nucleotide alpha hydrolases-like"/>
    <property type="match status" value="2"/>
</dbReference>
<organism evidence="3 4">
    <name type="scientific">Actinomadura latina</name>
    <dbReference type="NCBI Taxonomy" id="163603"/>
    <lineage>
        <taxon>Bacteria</taxon>
        <taxon>Bacillati</taxon>
        <taxon>Actinomycetota</taxon>
        <taxon>Actinomycetes</taxon>
        <taxon>Streptosporangiales</taxon>
        <taxon>Thermomonosporaceae</taxon>
        <taxon>Actinomadura</taxon>
    </lineage>
</organism>
<evidence type="ECO:0000313" key="4">
    <source>
        <dbReference type="Proteomes" id="UP000579250"/>
    </source>
</evidence>
<dbReference type="EMBL" id="JAAXPI010000055">
    <property type="protein sequence ID" value="NKZ07455.1"/>
    <property type="molecule type" value="Genomic_DNA"/>
</dbReference>
<dbReference type="InterPro" id="IPR006016">
    <property type="entry name" value="UspA"/>
</dbReference>